<name>A0A0A9GXN3_ARUDO</name>
<reference evidence="1" key="1">
    <citation type="submission" date="2014-09" db="EMBL/GenBank/DDBJ databases">
        <authorList>
            <person name="Magalhaes I.L.F."/>
            <person name="Oliveira U."/>
            <person name="Santos F.R."/>
            <person name="Vidigal T.H.D.A."/>
            <person name="Brescovit A.D."/>
            <person name="Santos A.J."/>
        </authorList>
    </citation>
    <scope>NUCLEOTIDE SEQUENCE</scope>
    <source>
        <tissue evidence="1">Shoot tissue taken approximately 20 cm above the soil surface</tissue>
    </source>
</reference>
<organism evidence="1">
    <name type="scientific">Arundo donax</name>
    <name type="common">Giant reed</name>
    <name type="synonym">Donax arundinaceus</name>
    <dbReference type="NCBI Taxonomy" id="35708"/>
    <lineage>
        <taxon>Eukaryota</taxon>
        <taxon>Viridiplantae</taxon>
        <taxon>Streptophyta</taxon>
        <taxon>Embryophyta</taxon>
        <taxon>Tracheophyta</taxon>
        <taxon>Spermatophyta</taxon>
        <taxon>Magnoliopsida</taxon>
        <taxon>Liliopsida</taxon>
        <taxon>Poales</taxon>
        <taxon>Poaceae</taxon>
        <taxon>PACMAD clade</taxon>
        <taxon>Arundinoideae</taxon>
        <taxon>Arundineae</taxon>
        <taxon>Arundo</taxon>
    </lineage>
</organism>
<evidence type="ECO:0000313" key="1">
    <source>
        <dbReference type="EMBL" id="JAE25348.1"/>
    </source>
</evidence>
<dbReference type="EMBL" id="GBRH01172548">
    <property type="protein sequence ID" value="JAE25348.1"/>
    <property type="molecule type" value="Transcribed_RNA"/>
</dbReference>
<dbReference type="AlphaFoldDB" id="A0A0A9GXN3"/>
<sequence>MLPKPFHQEPMTHISMNQAAVKHRITNHPLPLHLLHQLCHLTDSPL</sequence>
<protein>
    <submittedName>
        <fullName evidence="1">Uncharacterized protein</fullName>
    </submittedName>
</protein>
<proteinExistence type="predicted"/>
<reference evidence="1" key="2">
    <citation type="journal article" date="2015" name="Data Brief">
        <title>Shoot transcriptome of the giant reed, Arundo donax.</title>
        <authorList>
            <person name="Barrero R.A."/>
            <person name="Guerrero F.D."/>
            <person name="Moolhuijzen P."/>
            <person name="Goolsby J.A."/>
            <person name="Tidwell J."/>
            <person name="Bellgard S.E."/>
            <person name="Bellgard M.I."/>
        </authorList>
    </citation>
    <scope>NUCLEOTIDE SEQUENCE</scope>
    <source>
        <tissue evidence="1">Shoot tissue taken approximately 20 cm above the soil surface</tissue>
    </source>
</reference>
<accession>A0A0A9GXN3</accession>